<proteinExistence type="predicted"/>
<accession>A0A4Y8RGE7</accession>
<dbReference type="InterPro" id="IPR001387">
    <property type="entry name" value="Cro/C1-type_HTH"/>
</dbReference>
<dbReference type="AlphaFoldDB" id="A0A4Y8RGE7"/>
<dbReference type="OrthoDB" id="461984at2"/>
<protein>
    <submittedName>
        <fullName evidence="2">Helix-turn-helix domain-containing protein</fullName>
    </submittedName>
</protein>
<name>A0A4Y8RGE7_9HYPH</name>
<organism evidence="2 3">
    <name type="scientific">Jiella endophytica</name>
    <dbReference type="NCBI Taxonomy" id="2558362"/>
    <lineage>
        <taxon>Bacteria</taxon>
        <taxon>Pseudomonadati</taxon>
        <taxon>Pseudomonadota</taxon>
        <taxon>Alphaproteobacteria</taxon>
        <taxon>Hyphomicrobiales</taxon>
        <taxon>Aurantimonadaceae</taxon>
        <taxon>Jiella</taxon>
    </lineage>
</organism>
<dbReference type="InterPro" id="IPR010982">
    <property type="entry name" value="Lambda_DNA-bd_dom_sf"/>
</dbReference>
<comment type="caution">
    <text evidence="2">The sequence shown here is derived from an EMBL/GenBank/DDBJ whole genome shotgun (WGS) entry which is preliminary data.</text>
</comment>
<sequence length="118" mass="13270">MLPQTLRDRLAALTEDEIEAMQLTDDAASPPDEAMLERAVLARRLKRLRRRLDLSQAEFAARFRIPQGTVKDWEQARRMPDAPALAYLAVIEAEPEAVDRALTASARKSESIFGKHDA</sequence>
<keyword evidence="3" id="KW-1185">Reference proteome</keyword>
<reference evidence="2 3" key="1">
    <citation type="submission" date="2019-03" db="EMBL/GenBank/DDBJ databases">
        <title>Jiella endophytica sp. nov., a novel endophytic bacterium isolated from root of Ficus microcarpa Linn. f.</title>
        <authorList>
            <person name="Tuo L."/>
        </authorList>
    </citation>
    <scope>NUCLEOTIDE SEQUENCE [LARGE SCALE GENOMIC DNA]</scope>
    <source>
        <strain evidence="2 3">CBS5Q-3</strain>
    </source>
</reference>
<evidence type="ECO:0000313" key="2">
    <source>
        <dbReference type="EMBL" id="TFF21822.1"/>
    </source>
</evidence>
<dbReference type="Pfam" id="PF13560">
    <property type="entry name" value="HTH_31"/>
    <property type="match status" value="1"/>
</dbReference>
<feature type="domain" description="HTH cro/C1-type" evidence="1">
    <location>
        <begin position="45"/>
        <end position="98"/>
    </location>
</feature>
<gene>
    <name evidence="2" type="ORF">E3C22_14195</name>
</gene>
<dbReference type="EMBL" id="SOZD01000004">
    <property type="protein sequence ID" value="TFF21822.1"/>
    <property type="molecule type" value="Genomic_DNA"/>
</dbReference>
<dbReference type="GO" id="GO:0003677">
    <property type="term" value="F:DNA binding"/>
    <property type="evidence" value="ECO:0007669"/>
    <property type="project" value="InterPro"/>
</dbReference>
<evidence type="ECO:0000259" key="1">
    <source>
        <dbReference type="PROSITE" id="PS50943"/>
    </source>
</evidence>
<dbReference type="Proteomes" id="UP000298179">
    <property type="component" value="Unassembled WGS sequence"/>
</dbReference>
<dbReference type="Gene3D" id="1.10.260.40">
    <property type="entry name" value="lambda repressor-like DNA-binding domains"/>
    <property type="match status" value="1"/>
</dbReference>
<dbReference type="RefSeq" id="WP_134762705.1">
    <property type="nucleotide sequence ID" value="NZ_SOZD01000004.1"/>
</dbReference>
<evidence type="ECO:0000313" key="3">
    <source>
        <dbReference type="Proteomes" id="UP000298179"/>
    </source>
</evidence>
<dbReference type="SMART" id="SM00530">
    <property type="entry name" value="HTH_XRE"/>
    <property type="match status" value="1"/>
</dbReference>
<dbReference type="PROSITE" id="PS50943">
    <property type="entry name" value="HTH_CROC1"/>
    <property type="match status" value="1"/>
</dbReference>
<dbReference type="SUPFAM" id="SSF47413">
    <property type="entry name" value="lambda repressor-like DNA-binding domains"/>
    <property type="match status" value="1"/>
</dbReference>